<name>A0A1T4PKG4_9FIRM</name>
<feature type="transmembrane region" description="Helical" evidence="1">
    <location>
        <begin position="127"/>
        <end position="145"/>
    </location>
</feature>
<protein>
    <submittedName>
        <fullName evidence="2">Transporter family-2 protein</fullName>
    </submittedName>
</protein>
<keyword evidence="1" id="KW-0472">Membrane</keyword>
<dbReference type="RefSeq" id="WP_078665394.1">
    <property type="nucleotide sequence ID" value="NZ_FUXM01000012.1"/>
</dbReference>
<dbReference type="GO" id="GO:0005886">
    <property type="term" value="C:plasma membrane"/>
    <property type="evidence" value="ECO:0007669"/>
    <property type="project" value="TreeGrafter"/>
</dbReference>
<evidence type="ECO:0000313" key="3">
    <source>
        <dbReference type="Proteomes" id="UP000189933"/>
    </source>
</evidence>
<gene>
    <name evidence="2" type="ORF">SAMN02745885_01315</name>
</gene>
<feature type="transmembrane region" description="Helical" evidence="1">
    <location>
        <begin position="70"/>
        <end position="90"/>
    </location>
</feature>
<accession>A0A1T4PKG4</accession>
<evidence type="ECO:0000256" key="1">
    <source>
        <dbReference type="SAM" id="Phobius"/>
    </source>
</evidence>
<dbReference type="Proteomes" id="UP000189933">
    <property type="component" value="Unassembled WGS sequence"/>
</dbReference>
<dbReference type="Pfam" id="PF04657">
    <property type="entry name" value="DMT_YdcZ"/>
    <property type="match status" value="1"/>
</dbReference>
<sequence>MSNWTALLIPVAAGSLMAVQGVLNTLLNKNLGLWPATLLVHLLGLAGVGAVLIFTGTGFPTWGKISTVPWYAYLGGFINVAIIATVVLGISRLGAISATTAIIVGQVSTAALLDYLGLAGLTPKQPHWTHLAGLLLLVIGARLLLQK</sequence>
<reference evidence="3" key="1">
    <citation type="submission" date="2017-02" db="EMBL/GenBank/DDBJ databases">
        <authorList>
            <person name="Varghese N."/>
            <person name="Submissions S."/>
        </authorList>
    </citation>
    <scope>NUCLEOTIDE SEQUENCE [LARGE SCALE GENOMIC DNA]</scope>
    <source>
        <strain evidence="3">DSM 16521</strain>
    </source>
</reference>
<feature type="transmembrane region" description="Helical" evidence="1">
    <location>
        <begin position="38"/>
        <end position="58"/>
    </location>
</feature>
<keyword evidence="3" id="KW-1185">Reference proteome</keyword>
<evidence type="ECO:0000313" key="2">
    <source>
        <dbReference type="EMBL" id="SJZ92074.1"/>
    </source>
</evidence>
<dbReference type="PANTHER" id="PTHR34821:SF2">
    <property type="entry name" value="INNER MEMBRANE PROTEIN YDCZ"/>
    <property type="match status" value="1"/>
</dbReference>
<organism evidence="2 3">
    <name type="scientific">Carboxydocella sporoproducens DSM 16521</name>
    <dbReference type="NCBI Taxonomy" id="1121270"/>
    <lineage>
        <taxon>Bacteria</taxon>
        <taxon>Bacillati</taxon>
        <taxon>Bacillota</taxon>
        <taxon>Clostridia</taxon>
        <taxon>Eubacteriales</taxon>
        <taxon>Clostridiales Family XVI. Incertae Sedis</taxon>
        <taxon>Carboxydocella</taxon>
    </lineage>
</organism>
<dbReference type="AlphaFoldDB" id="A0A1T4PKG4"/>
<dbReference type="EMBL" id="FUXM01000012">
    <property type="protein sequence ID" value="SJZ92074.1"/>
    <property type="molecule type" value="Genomic_DNA"/>
</dbReference>
<feature type="transmembrane region" description="Helical" evidence="1">
    <location>
        <begin position="6"/>
        <end position="26"/>
    </location>
</feature>
<dbReference type="InterPro" id="IPR006750">
    <property type="entry name" value="YdcZ"/>
</dbReference>
<dbReference type="PANTHER" id="PTHR34821">
    <property type="entry name" value="INNER MEMBRANE PROTEIN YDCZ"/>
    <property type="match status" value="1"/>
</dbReference>
<keyword evidence="1" id="KW-0812">Transmembrane</keyword>
<dbReference type="OrthoDB" id="9789346at2"/>
<proteinExistence type="predicted"/>
<keyword evidence="1" id="KW-1133">Transmembrane helix</keyword>
<feature type="transmembrane region" description="Helical" evidence="1">
    <location>
        <begin position="102"/>
        <end position="121"/>
    </location>
</feature>